<proteinExistence type="predicted"/>
<dbReference type="EMBL" id="AP027731">
    <property type="protein sequence ID" value="BDZ46425.1"/>
    <property type="molecule type" value="Genomic_DNA"/>
</dbReference>
<name>A0ABN6XS52_9MICO</name>
<sequence>MASDEEQTIKDRAYSPATEREQEVRNAPGGQDSLAKEDPDIDADAVHLLPGTGGPDDQGDVDVPDEEFSLNGRPFPGHPGSGG</sequence>
<protein>
    <submittedName>
        <fullName evidence="2">Uncharacterized protein</fullName>
    </submittedName>
</protein>
<reference evidence="3" key="1">
    <citation type="journal article" date="2019" name="Int. J. Syst. Evol. Microbiol.">
        <title>The Global Catalogue of Microorganisms (GCM) 10K type strain sequencing project: providing services to taxonomists for standard genome sequencing and annotation.</title>
        <authorList>
            <consortium name="The Broad Institute Genomics Platform"/>
            <consortium name="The Broad Institute Genome Sequencing Center for Infectious Disease"/>
            <person name="Wu L."/>
            <person name="Ma J."/>
        </authorList>
    </citation>
    <scope>NUCLEOTIDE SEQUENCE [LARGE SCALE GENOMIC DNA]</scope>
    <source>
        <strain evidence="3">NBRC 108725</strain>
    </source>
</reference>
<keyword evidence="3" id="KW-1185">Reference proteome</keyword>
<gene>
    <name evidence="2" type="ORF">GCM10025866_23340</name>
</gene>
<feature type="compositionally biased region" description="Acidic residues" evidence="1">
    <location>
        <begin position="57"/>
        <end position="68"/>
    </location>
</feature>
<evidence type="ECO:0000313" key="2">
    <source>
        <dbReference type="EMBL" id="BDZ46425.1"/>
    </source>
</evidence>
<evidence type="ECO:0000256" key="1">
    <source>
        <dbReference type="SAM" id="MobiDB-lite"/>
    </source>
</evidence>
<dbReference type="RefSeq" id="WP_286276494.1">
    <property type="nucleotide sequence ID" value="NZ_AP027731.1"/>
</dbReference>
<feature type="region of interest" description="Disordered" evidence="1">
    <location>
        <begin position="1"/>
        <end position="83"/>
    </location>
</feature>
<feature type="compositionally biased region" description="Basic and acidic residues" evidence="1">
    <location>
        <begin position="7"/>
        <end position="24"/>
    </location>
</feature>
<dbReference type="Proteomes" id="UP001321498">
    <property type="component" value="Chromosome"/>
</dbReference>
<evidence type="ECO:0000313" key="3">
    <source>
        <dbReference type="Proteomes" id="UP001321498"/>
    </source>
</evidence>
<accession>A0ABN6XS52</accession>
<organism evidence="2 3">
    <name type="scientific">Naasia aerilata</name>
    <dbReference type="NCBI Taxonomy" id="1162966"/>
    <lineage>
        <taxon>Bacteria</taxon>
        <taxon>Bacillati</taxon>
        <taxon>Actinomycetota</taxon>
        <taxon>Actinomycetes</taxon>
        <taxon>Micrococcales</taxon>
        <taxon>Microbacteriaceae</taxon>
        <taxon>Naasia</taxon>
    </lineage>
</organism>